<evidence type="ECO:0000313" key="8">
    <source>
        <dbReference type="Proteomes" id="UP000472277"/>
    </source>
</evidence>
<accession>A0A674A0L7</accession>
<reference evidence="7" key="2">
    <citation type="submission" date="2025-09" db="UniProtKB">
        <authorList>
            <consortium name="Ensembl"/>
        </authorList>
    </citation>
    <scope>IDENTIFICATION</scope>
</reference>
<dbReference type="Pfam" id="PF24816">
    <property type="entry name" value="Ig_CFAP65__9th"/>
    <property type="match status" value="1"/>
</dbReference>
<feature type="domain" description="CFAP65 tenth Ig-like" evidence="2">
    <location>
        <begin position="1192"/>
        <end position="1310"/>
    </location>
</feature>
<evidence type="ECO:0000256" key="1">
    <source>
        <dbReference type="SAM" id="MobiDB-lite"/>
    </source>
</evidence>
<dbReference type="GO" id="GO:0036126">
    <property type="term" value="C:sperm flagellum"/>
    <property type="evidence" value="ECO:0007669"/>
    <property type="project" value="TreeGrafter"/>
</dbReference>
<feature type="region of interest" description="Disordered" evidence="1">
    <location>
        <begin position="1942"/>
        <end position="1975"/>
    </location>
</feature>
<feature type="compositionally biased region" description="Basic and acidic residues" evidence="1">
    <location>
        <begin position="1955"/>
        <end position="1964"/>
    </location>
</feature>
<dbReference type="InterPro" id="IPR056305">
    <property type="entry name" value="Ig_CFAP65_10th"/>
</dbReference>
<dbReference type="InterPro" id="IPR057470">
    <property type="entry name" value="Ig_CFAP65_7th"/>
</dbReference>
<dbReference type="Proteomes" id="UP000472277">
    <property type="component" value="Chromosome 20"/>
</dbReference>
<dbReference type="GeneID" id="115155430"/>
<gene>
    <name evidence="7" type="primary">cfap65</name>
</gene>
<dbReference type="OMA" id="SDGWIPQ"/>
<dbReference type="GO" id="GO:0005737">
    <property type="term" value="C:cytoplasm"/>
    <property type="evidence" value="ECO:0007669"/>
    <property type="project" value="UniProtKB-SubCell"/>
</dbReference>
<feature type="region of interest" description="Disordered" evidence="1">
    <location>
        <begin position="1"/>
        <end position="37"/>
    </location>
</feature>
<dbReference type="RefSeq" id="XP_029557898.1">
    <property type="nucleotide sequence ID" value="XM_029702038.1"/>
</dbReference>
<dbReference type="Pfam" id="PF24291">
    <property type="entry name" value="Ig_CFAP65"/>
    <property type="match status" value="1"/>
</dbReference>
<evidence type="ECO:0000259" key="3">
    <source>
        <dbReference type="Pfam" id="PF24507"/>
    </source>
</evidence>
<dbReference type="PANTHER" id="PTHR46127">
    <property type="entry name" value="CILIA- AND FLAGELLA-ASSOCIATED PROTEIN 65"/>
    <property type="match status" value="1"/>
</dbReference>
<dbReference type="OrthoDB" id="415597at2759"/>
<evidence type="ECO:0000259" key="6">
    <source>
        <dbReference type="Pfam" id="PF25249"/>
    </source>
</evidence>
<dbReference type="InParanoid" id="A0A674A0L7"/>
<evidence type="ECO:0000259" key="5">
    <source>
        <dbReference type="Pfam" id="PF25248"/>
    </source>
</evidence>
<dbReference type="CTD" id="255101"/>
<dbReference type="InterPro" id="IPR058536">
    <property type="entry name" value="Ig_CFAP65_4th"/>
</dbReference>
<keyword evidence="8" id="KW-1185">Reference proteome</keyword>
<sequence length="1991" mass="220683">MLAEVPGNPLSSGPLWTATRGKDEKGPGLTLQRSRDAQRKMSSQRCCFLGVETWAELKWEDWELGGEFTKTLLLKNIHSKLQKLRFRPPVSKFFTTLFPQIITLSPGTSFSLPVTFRPLDRCEYQDTIEFHSKDGLFQVSLRATIPRHALDVPESVLLPPCAVLHQSQTAFMFRNASKLQTGFQWEVPSPFQLCPESGMLEPGQERRITVLFRPREALVYQVQASCAFGDEGENSCTVLLQGLSKYPFLQISAPGQEEGCKVLEFGNVPVGCTMERHFEILNPSSITTSFSLSRMQRPALSESVFQCGIQKGEVAPRTSIRVPVIFSPVTVDSTTVDYLSLTCPGALSKTLLKVTGTCIGPQVSLSSSMLDFGCVDEGEEALRTVDIINSSSVEAQYQFDLDTTGHSVFTLEPACGALPPNSHRSLRLLFRPHHPMGHHRRVVCLLLHREPLFLDLIGTCHSEQLKPAILHPRHLVLYRQHLARGLTCYPPDVLGAMLAEDKIQVDQEGALMLHEDPAAVPEKSPMEEYYQGCAGGKVEAELGGSGEGSSTNSSHVTVDPPELLFLNGSLSTSQSVTLSNHTKGKLSLVWTPAPNSPFSVTPSSCDLGPLKSTAFRVSYTPKQHNTFHGAQLECFAHYKVLRDHRQVEDRTLCPSWCVTVRVIGHSFQPCREHFIPRFSLQHPRVVFPALSLVSYRTVLLENMGDLPLVFRLDPEECPSVTVQPTSGLVQPGHHQILTLRTTPAEDCPAKLPLTLHFNASPKHTQELSVVSVVEKLCLSLEGEGSLFFKPTAVGSCSQSPYRVRNLTRLPLRFHWRIPGPDQRFISVAPDTGVLQPNETMVQTWSFTPFEEMVYNLKPNLTFWPIQTPGCRKSRLPLKVVGMASKGSIQAEHSVLDLGEVLVGDCRSFEVPLINNGSCSVSFCLSVQQSLLDPGLPENTQKKDPVALELDSVRGTIPARSRLLIRSTVRPARRTRYCWDLTYQTLSSTGSVLDAPQALCQVLGEGVFPTLEVTDVRCSGSVEGLSKLQIWSLFSLGQLNAHLQRDPAPPELTYRVPTRHSLRRCPSIFTSAMLDFNFSAAPLGSDPSSVLLMFENTGSIPVEWSFLFPEDQQIELEYWAETGEFSTTELHHMKVQDNRLFNITPRSGKLHPGQQKAVTFSYRHDFAGTDRLPVLFKLSHGREILLNFMGVTVERDRHYLHFTSTKHVFAPVAIGGFSPPKQVYELYNGGAVPLRYRVDTEPLEQLTADNFGHPVLQCLNPQGEVKPGRTALLEWVLSPLEAKTYSVDISIHVLEGDTMLLTFEGCGFDNSVLGESAPVQLHDAYMSVPSTQRMALPNQVLFLSEERLSLGDIPVCCRSTRVLFLTNVSHSDRVLYTWNLTDQSVQIYPEHGTLSPGESSLCILTLQASGSPSFYQLDIICEVTLEEALSQYHQDLQQWELERDRQRNEFTLTEKDLQPSQTSYPQGHTPSQTSYPQGHTPSQTSYPQGHTQNQTSYPQGHTPSQTSYPQGHTPSQTSYPQGHTPSQTSYPQGHTPSQTSYPQGHTPSQTSYPQGHTQNQTSYPQGHTPSQTSYPQGHTPSQTSYPQGHTPSQTSYPQGHTPSQTSYPQGHTPSQTSYPQGHTPSQTSYPQGHTPSQTSYPQGHTQNQTQESNTKEVAPSPQKPGPVVRKYKTLPPIHSSSSSAVVGGMCTRPSRAERRAQREASQVWRRPEPPCPTLLHLGVTARSHSLLEFQTFFPSLLSTHHINRSARPNVTRCESRQSRPPSVDMPPLSHGPERDIITHTLTSIFRSLLDDPRFHHSLVNGVAEPVPYFTQLRQTAYSPTTPLPGAASPYPGNSMPYPGTREAHPPCPPTPQLLMGGSLYSAGVTEVTKQQPQTPKPTVKRERQFSVQETIRRLPEFCDVTEEVLLNTLQNLMVEAFLGELVLTARPRIIALPPVSARRNSCGSRRLSRGAADPDRSRETRGAPPLGLSFSPGPHLPPSALLANLAWT</sequence>
<dbReference type="InterPro" id="IPR056344">
    <property type="entry name" value="Ig_CFAP65-like_9th"/>
</dbReference>
<feature type="region of interest" description="Disordered" evidence="1">
    <location>
        <begin position="1750"/>
        <end position="1776"/>
    </location>
</feature>
<dbReference type="Pfam" id="PF24507">
    <property type="entry name" value="Ig_CFAP65_4th"/>
    <property type="match status" value="1"/>
</dbReference>
<feature type="compositionally biased region" description="Polar residues" evidence="1">
    <location>
        <begin position="1457"/>
        <end position="1651"/>
    </location>
</feature>
<protein>
    <submittedName>
        <fullName evidence="7">Cilia and flagella associated protein 65</fullName>
    </submittedName>
</protein>
<dbReference type="InterPro" id="IPR052614">
    <property type="entry name" value="CFAP65"/>
</dbReference>
<dbReference type="KEGG" id="stru:115155430"/>
<dbReference type="Pfam" id="PF25248">
    <property type="entry name" value="Ig_CFAP65_8th"/>
    <property type="match status" value="1"/>
</dbReference>
<dbReference type="InterPro" id="IPR057467">
    <property type="entry name" value="Ig_CFAP65_8th"/>
</dbReference>
<evidence type="ECO:0000259" key="4">
    <source>
        <dbReference type="Pfam" id="PF24816"/>
    </source>
</evidence>
<feature type="domain" description="CFAP65 fourth Ig-like" evidence="3">
    <location>
        <begin position="369"/>
        <end position="463"/>
    </location>
</feature>
<dbReference type="Gene3D" id="2.60.40.10">
    <property type="entry name" value="Immunoglobulins"/>
    <property type="match status" value="10"/>
</dbReference>
<organism evidence="7 8">
    <name type="scientific">Salmo trutta</name>
    <name type="common">Brown trout</name>
    <dbReference type="NCBI Taxonomy" id="8032"/>
    <lineage>
        <taxon>Eukaryota</taxon>
        <taxon>Metazoa</taxon>
        <taxon>Chordata</taxon>
        <taxon>Craniata</taxon>
        <taxon>Vertebrata</taxon>
        <taxon>Euteleostomi</taxon>
        <taxon>Actinopterygii</taxon>
        <taxon>Neopterygii</taxon>
        <taxon>Teleostei</taxon>
        <taxon>Protacanthopterygii</taxon>
        <taxon>Salmoniformes</taxon>
        <taxon>Salmonidae</taxon>
        <taxon>Salmoninae</taxon>
        <taxon>Salmo</taxon>
    </lineage>
</organism>
<reference evidence="7" key="1">
    <citation type="submission" date="2025-08" db="UniProtKB">
        <authorList>
            <consortium name="Ensembl"/>
        </authorList>
    </citation>
    <scope>IDENTIFICATION</scope>
</reference>
<dbReference type="Ensembl" id="ENSSTUT00000055519.1">
    <property type="protein sequence ID" value="ENSSTUP00000053109.1"/>
    <property type="gene ID" value="ENSSTUG00000022478.1"/>
</dbReference>
<dbReference type="GO" id="GO:0007288">
    <property type="term" value="P:sperm axoneme assembly"/>
    <property type="evidence" value="ECO:0007669"/>
    <property type="project" value="TreeGrafter"/>
</dbReference>
<dbReference type="InterPro" id="IPR013783">
    <property type="entry name" value="Ig-like_fold"/>
</dbReference>
<feature type="domain" description="CFAP65 seventh Ig-like" evidence="6">
    <location>
        <begin position="781"/>
        <end position="855"/>
    </location>
</feature>
<feature type="region of interest" description="Disordered" evidence="1">
    <location>
        <begin position="1451"/>
        <end position="1707"/>
    </location>
</feature>
<evidence type="ECO:0000259" key="2">
    <source>
        <dbReference type="Pfam" id="PF24291"/>
    </source>
</evidence>
<dbReference type="PANTHER" id="PTHR46127:SF1">
    <property type="entry name" value="CILIA- AND FLAGELLA-ASSOCIATED PROTEIN 65"/>
    <property type="match status" value="1"/>
</dbReference>
<proteinExistence type="predicted"/>
<name>A0A674A0L7_SALTR</name>
<dbReference type="GeneTree" id="ENSGT00430000031142"/>
<feature type="domain" description="CFAP65 eight Ig-like" evidence="5">
    <location>
        <begin position="886"/>
        <end position="998"/>
    </location>
</feature>
<evidence type="ECO:0000313" key="7">
    <source>
        <dbReference type="Ensembl" id="ENSSTUP00000053109.1"/>
    </source>
</evidence>
<feature type="domain" description="CFAP65-like ninth Ig-like" evidence="4">
    <location>
        <begin position="1008"/>
        <end position="1189"/>
    </location>
</feature>
<dbReference type="Pfam" id="PF25249">
    <property type="entry name" value="Ig_CFAP65_7th"/>
    <property type="match status" value="1"/>
</dbReference>
<dbReference type="RefSeq" id="XP_029557899.1">
    <property type="nucleotide sequence ID" value="XM_029702039.1"/>
</dbReference>